<name>A0A4R4Y7I1_9PSEU</name>
<reference evidence="3 4" key="1">
    <citation type="submission" date="2019-03" db="EMBL/GenBank/DDBJ databases">
        <title>Draft genome sequences of novel Actinobacteria.</title>
        <authorList>
            <person name="Sahin N."/>
            <person name="Ay H."/>
            <person name="Saygin H."/>
        </authorList>
    </citation>
    <scope>NUCLEOTIDE SEQUENCE [LARGE SCALE GENOMIC DNA]</scope>
    <source>
        <strain evidence="3 4">7K502</strain>
    </source>
</reference>
<evidence type="ECO:0000256" key="1">
    <source>
        <dbReference type="SAM" id="MobiDB-lite"/>
    </source>
</evidence>
<evidence type="ECO:0000313" key="4">
    <source>
        <dbReference type="Proteomes" id="UP000294947"/>
    </source>
</evidence>
<feature type="region of interest" description="Disordered" evidence="1">
    <location>
        <begin position="60"/>
        <end position="90"/>
    </location>
</feature>
<organism evidence="3 4">
    <name type="scientific">Saccharopolyspora elongata</name>
    <dbReference type="NCBI Taxonomy" id="2530387"/>
    <lineage>
        <taxon>Bacteria</taxon>
        <taxon>Bacillati</taxon>
        <taxon>Actinomycetota</taxon>
        <taxon>Actinomycetes</taxon>
        <taxon>Pseudonocardiales</taxon>
        <taxon>Pseudonocardiaceae</taxon>
        <taxon>Saccharopolyspora</taxon>
    </lineage>
</organism>
<protein>
    <submittedName>
        <fullName evidence="3">Uncharacterized protein</fullName>
    </submittedName>
</protein>
<keyword evidence="2" id="KW-1133">Transmembrane helix</keyword>
<keyword evidence="4" id="KW-1185">Reference proteome</keyword>
<dbReference type="Proteomes" id="UP000294947">
    <property type="component" value="Unassembled WGS sequence"/>
</dbReference>
<evidence type="ECO:0000313" key="3">
    <source>
        <dbReference type="EMBL" id="TDD39870.1"/>
    </source>
</evidence>
<sequence length="90" mass="10020">MFWLHLSVLVLINVLIAALLVSSTAMRLPLLARAQHVGAGEGAYNVWDLIAQVEAERDEGQDRAIAWPPRSHLPGQEPDDQPTGRHYLRT</sequence>
<evidence type="ECO:0000256" key="2">
    <source>
        <dbReference type="SAM" id="Phobius"/>
    </source>
</evidence>
<keyword evidence="2" id="KW-0472">Membrane</keyword>
<gene>
    <name evidence="3" type="ORF">E1288_36245</name>
</gene>
<dbReference type="EMBL" id="SMKW01000073">
    <property type="protein sequence ID" value="TDD39870.1"/>
    <property type="molecule type" value="Genomic_DNA"/>
</dbReference>
<proteinExistence type="predicted"/>
<keyword evidence="2" id="KW-0812">Transmembrane</keyword>
<dbReference type="AlphaFoldDB" id="A0A4R4Y7I1"/>
<comment type="caution">
    <text evidence="3">The sequence shown here is derived from an EMBL/GenBank/DDBJ whole genome shotgun (WGS) entry which is preliminary data.</text>
</comment>
<dbReference type="RefSeq" id="WP_132493206.1">
    <property type="nucleotide sequence ID" value="NZ_SMKW01000073.1"/>
</dbReference>
<dbReference type="OrthoDB" id="9972423at2"/>
<feature type="transmembrane region" description="Helical" evidence="2">
    <location>
        <begin position="6"/>
        <end position="26"/>
    </location>
</feature>
<accession>A0A4R4Y7I1</accession>